<gene>
    <name evidence="1" type="ORF">K458DRAFT_490925</name>
</gene>
<dbReference type="EMBL" id="MU005608">
    <property type="protein sequence ID" value="KAF2678829.1"/>
    <property type="molecule type" value="Genomic_DNA"/>
</dbReference>
<name>A0A6G1ILS4_9PLEO</name>
<dbReference type="Proteomes" id="UP000799291">
    <property type="component" value="Unassembled WGS sequence"/>
</dbReference>
<reference evidence="1" key="1">
    <citation type="journal article" date="2020" name="Stud. Mycol.">
        <title>101 Dothideomycetes genomes: a test case for predicting lifestyles and emergence of pathogens.</title>
        <authorList>
            <person name="Haridas S."/>
            <person name="Albert R."/>
            <person name="Binder M."/>
            <person name="Bloem J."/>
            <person name="Labutti K."/>
            <person name="Salamov A."/>
            <person name="Andreopoulos B."/>
            <person name="Baker S."/>
            <person name="Barry K."/>
            <person name="Bills G."/>
            <person name="Bluhm B."/>
            <person name="Cannon C."/>
            <person name="Castanera R."/>
            <person name="Culley D."/>
            <person name="Daum C."/>
            <person name="Ezra D."/>
            <person name="Gonzalez J."/>
            <person name="Henrissat B."/>
            <person name="Kuo A."/>
            <person name="Liang C."/>
            <person name="Lipzen A."/>
            <person name="Lutzoni F."/>
            <person name="Magnuson J."/>
            <person name="Mondo S."/>
            <person name="Nolan M."/>
            <person name="Ohm R."/>
            <person name="Pangilinan J."/>
            <person name="Park H.-J."/>
            <person name="Ramirez L."/>
            <person name="Alfaro M."/>
            <person name="Sun H."/>
            <person name="Tritt A."/>
            <person name="Yoshinaga Y."/>
            <person name="Zwiers L.-H."/>
            <person name="Turgeon B."/>
            <person name="Goodwin S."/>
            <person name="Spatafora J."/>
            <person name="Crous P."/>
            <person name="Grigoriev I."/>
        </authorList>
    </citation>
    <scope>NUCLEOTIDE SEQUENCE</scope>
    <source>
        <strain evidence="1">CBS 122367</strain>
    </source>
</reference>
<evidence type="ECO:0000313" key="2">
    <source>
        <dbReference type="Proteomes" id="UP000799291"/>
    </source>
</evidence>
<sequence>MSALEEDIGKLISRSDRIMRCSYCSKFSTCTFHPVLPNASELARPRKKSRSEAMSIGEQFFRLVGDSVRSIVPSYMSSRFSIMSSDRVSIRSTATAKLRYVPFSFDNDLFTSYVYKCNYRPAPRSKPPRLTPVGDQSTAQQPNFHGTGFLNPQGALPDEEYSQKLFGHLEAMPMFFRAGIDLAHENSLEMTTMNKDLLRSSTHDKKGIPDFAPSLHCLRQGAGIATLFVDCKDWLRLSHFMRYVYDQDDVFFVVLMRHIALSCDQLWLRQFIKAFYVFWSGFRSASAQKIPWSGEWVYIDALARFSDTARALANGPSKTTDSASACMYRTRA</sequence>
<evidence type="ECO:0000313" key="1">
    <source>
        <dbReference type="EMBL" id="KAF2678829.1"/>
    </source>
</evidence>
<protein>
    <submittedName>
        <fullName evidence="1">Uncharacterized protein</fullName>
    </submittedName>
</protein>
<dbReference type="AlphaFoldDB" id="A0A6G1ILS4"/>
<accession>A0A6G1ILS4</accession>
<dbReference type="OrthoDB" id="341259at2759"/>
<proteinExistence type="predicted"/>
<keyword evidence="2" id="KW-1185">Reference proteome</keyword>
<organism evidence="1 2">
    <name type="scientific">Lentithecium fluviatile CBS 122367</name>
    <dbReference type="NCBI Taxonomy" id="1168545"/>
    <lineage>
        <taxon>Eukaryota</taxon>
        <taxon>Fungi</taxon>
        <taxon>Dikarya</taxon>
        <taxon>Ascomycota</taxon>
        <taxon>Pezizomycotina</taxon>
        <taxon>Dothideomycetes</taxon>
        <taxon>Pleosporomycetidae</taxon>
        <taxon>Pleosporales</taxon>
        <taxon>Massarineae</taxon>
        <taxon>Lentitheciaceae</taxon>
        <taxon>Lentithecium</taxon>
    </lineage>
</organism>